<name>A0A9P4GRU8_9PLEO</name>
<evidence type="ECO:0000313" key="3">
    <source>
        <dbReference type="Proteomes" id="UP000800039"/>
    </source>
</evidence>
<dbReference type="AlphaFoldDB" id="A0A9P4GRU8"/>
<evidence type="ECO:0000256" key="1">
    <source>
        <dbReference type="SAM" id="MobiDB-lite"/>
    </source>
</evidence>
<evidence type="ECO:0000313" key="2">
    <source>
        <dbReference type="EMBL" id="KAF1850182.1"/>
    </source>
</evidence>
<dbReference type="RefSeq" id="XP_040792745.1">
    <property type="nucleotide sequence ID" value="XM_040928016.1"/>
</dbReference>
<sequence length="109" mass="12699">MSQFFKRIFSENPFRREPDIGDDDLQRSRRVLVRSTTGVLDEHTHWRTVPFDASLHTEEHLALRDGASLASSDVPAERPILAPSYDQPLPTPKQSRTRRRLSKRHRRPT</sequence>
<accession>A0A9P4GRU8</accession>
<organism evidence="2 3">
    <name type="scientific">Cucurbitaria berberidis CBS 394.84</name>
    <dbReference type="NCBI Taxonomy" id="1168544"/>
    <lineage>
        <taxon>Eukaryota</taxon>
        <taxon>Fungi</taxon>
        <taxon>Dikarya</taxon>
        <taxon>Ascomycota</taxon>
        <taxon>Pezizomycotina</taxon>
        <taxon>Dothideomycetes</taxon>
        <taxon>Pleosporomycetidae</taxon>
        <taxon>Pleosporales</taxon>
        <taxon>Pleosporineae</taxon>
        <taxon>Cucurbitariaceae</taxon>
        <taxon>Cucurbitaria</taxon>
    </lineage>
</organism>
<dbReference type="OrthoDB" id="3728409at2759"/>
<reference evidence="2" key="1">
    <citation type="submission" date="2020-01" db="EMBL/GenBank/DDBJ databases">
        <authorList>
            <consortium name="DOE Joint Genome Institute"/>
            <person name="Haridas S."/>
            <person name="Albert R."/>
            <person name="Binder M."/>
            <person name="Bloem J."/>
            <person name="Labutti K."/>
            <person name="Salamov A."/>
            <person name="Andreopoulos B."/>
            <person name="Baker S.E."/>
            <person name="Barry K."/>
            <person name="Bills G."/>
            <person name="Bluhm B.H."/>
            <person name="Cannon C."/>
            <person name="Castanera R."/>
            <person name="Culley D.E."/>
            <person name="Daum C."/>
            <person name="Ezra D."/>
            <person name="Gonzalez J.B."/>
            <person name="Henrissat B."/>
            <person name="Kuo A."/>
            <person name="Liang C."/>
            <person name="Lipzen A."/>
            <person name="Lutzoni F."/>
            <person name="Magnuson J."/>
            <person name="Mondo S."/>
            <person name="Nolan M."/>
            <person name="Ohm R."/>
            <person name="Pangilinan J."/>
            <person name="Park H.-J."/>
            <person name="Ramirez L."/>
            <person name="Alfaro M."/>
            <person name="Sun H."/>
            <person name="Tritt A."/>
            <person name="Yoshinaga Y."/>
            <person name="Zwiers L.-H."/>
            <person name="Turgeon B.G."/>
            <person name="Goodwin S.B."/>
            <person name="Spatafora J.W."/>
            <person name="Crous P.W."/>
            <person name="Grigoriev I.V."/>
        </authorList>
    </citation>
    <scope>NUCLEOTIDE SEQUENCE</scope>
    <source>
        <strain evidence="2">CBS 394.84</strain>
    </source>
</reference>
<dbReference type="EMBL" id="ML976614">
    <property type="protein sequence ID" value="KAF1850182.1"/>
    <property type="molecule type" value="Genomic_DNA"/>
</dbReference>
<dbReference type="GeneID" id="63845269"/>
<keyword evidence="3" id="KW-1185">Reference proteome</keyword>
<comment type="caution">
    <text evidence="2">The sequence shown here is derived from an EMBL/GenBank/DDBJ whole genome shotgun (WGS) entry which is preliminary data.</text>
</comment>
<feature type="compositionally biased region" description="Basic residues" evidence="1">
    <location>
        <begin position="95"/>
        <end position="109"/>
    </location>
</feature>
<dbReference type="Proteomes" id="UP000800039">
    <property type="component" value="Unassembled WGS sequence"/>
</dbReference>
<proteinExistence type="predicted"/>
<gene>
    <name evidence="2" type="ORF">K460DRAFT_275168</name>
</gene>
<protein>
    <submittedName>
        <fullName evidence="2">Uncharacterized protein</fullName>
    </submittedName>
</protein>
<feature type="region of interest" description="Disordered" evidence="1">
    <location>
        <begin position="66"/>
        <end position="109"/>
    </location>
</feature>